<dbReference type="Pfam" id="PF26130">
    <property type="entry name" value="PB1-like"/>
    <property type="match status" value="1"/>
</dbReference>
<feature type="domain" description="PB1-like" evidence="3">
    <location>
        <begin position="355"/>
        <end position="449"/>
    </location>
</feature>
<dbReference type="PANTHER" id="PTHR11439">
    <property type="entry name" value="GAG-POL-RELATED RETROTRANSPOSON"/>
    <property type="match status" value="1"/>
</dbReference>
<accession>A0ABQ5FB40</accession>
<keyword evidence="5" id="KW-1185">Reference proteome</keyword>
<evidence type="ECO:0000256" key="1">
    <source>
        <dbReference type="SAM" id="MobiDB-lite"/>
    </source>
</evidence>
<comment type="caution">
    <text evidence="4">The sequence shown here is derived from an EMBL/GenBank/DDBJ whole genome shotgun (WGS) entry which is preliminary data.</text>
</comment>
<protein>
    <submittedName>
        <fullName evidence="4">Retrotransposon protein, putative, ty1-copia subclass</fullName>
    </submittedName>
</protein>
<sequence>DTGANSHVILDLVVMDNSEAYYGDDALHVGNEWRQAMKEEYDALMKNETWSLVPRASNTNVVDGKWVYRLKQYKNGVITRYKAIFVAKGFWQQPSIDFHKTFILVIKSTTIRAVLSLPVTNDWPLRQLYIHNAILHGNLKEQAQALGLSAFPRLSSISFSKAPKRIHLCNNKGTIDNIICQLGSAFALKYLGPLNYFLGIEIVPHVFDILLSQKKYILELLQSAGLSNCNPVSSPMVTSSSLSLDDSTAFAVNNVCQYMHAPTENHWSTVKRILRYLHGTVEHGMLIHRSSGSALQAFTDVLWKGNPNTSLEAFSDVDWARDSDDRRYLYKSITNSLIPFSKIQAVGNFPTVFCLKINHGGAFTKPLKIRYKGGEVNWIDNIDSDDYSVNEVSDMMKNIGYDNVAMEYYLKEPNTELDKGLRKLATDSDTLEMLKFVPKYMVIDLYVEHPVSKEPMNIDHPVSEAIMLYEPNNLDEFLYNDVDEVLDDVNALRKLLRFSQTGGQSSNNVDNVGQFSKNVDNVVQARKNKNVHNLVIIKHVANEGNAVSEHESESEYGSDSDDSDFIVDEENLIHDVAVDMQDFNSNTDANVEWMCCKESVQEVNEVFHAEEDIDFEDFDSGTELDNEEKEHANSQLIKDMVTRVYVEQRRELHLKKNDKLGVRVICKGKLPVFDGPSVDDGPIEASGPDKSNKGTNDSGNLKSKKGSEDSNRYPWVLQCYKLKNEETWKVKTFDDIHNCLQSRTVKKCKASFLSKEVKETIEPNPTISQSALKDQLKNDFSQLMDYCLELKRKIPNTIVKIDVDRSGATSGQILTAVDIDSNNAIYLLAYELVESYWLPTWQDMYRFKVNPVDGPDLWPKSNLPCILTPPKFTPQPGWLKKKRSKIPSKLANAMTKGLKLTKEAYFLDCKEACRWFSDSKWFLGYKCFSACKEAYKRFSACKFFSAYTNYINRYGFTKKDD</sequence>
<reference evidence="4" key="1">
    <citation type="journal article" date="2022" name="Int. J. Mol. Sci.">
        <title>Draft Genome of Tanacetum Coccineum: Genomic Comparison of Closely Related Tanacetum-Family Plants.</title>
        <authorList>
            <person name="Yamashiro T."/>
            <person name="Shiraishi A."/>
            <person name="Nakayama K."/>
            <person name="Satake H."/>
        </authorList>
    </citation>
    <scope>NUCLEOTIDE SEQUENCE</scope>
</reference>
<feature type="domain" description="Reverse transcriptase Ty1/copia-type" evidence="2">
    <location>
        <begin position="170"/>
        <end position="237"/>
    </location>
</feature>
<dbReference type="InterPro" id="IPR013103">
    <property type="entry name" value="RVT_2"/>
</dbReference>
<dbReference type="PANTHER" id="PTHR11439:SF450">
    <property type="entry name" value="REVERSE TRANSCRIPTASE TY1_COPIA-TYPE DOMAIN-CONTAINING PROTEIN"/>
    <property type="match status" value="1"/>
</dbReference>
<dbReference type="Proteomes" id="UP001151760">
    <property type="component" value="Unassembled WGS sequence"/>
</dbReference>
<evidence type="ECO:0000259" key="2">
    <source>
        <dbReference type="Pfam" id="PF07727"/>
    </source>
</evidence>
<dbReference type="Pfam" id="PF07727">
    <property type="entry name" value="RVT_2"/>
    <property type="match status" value="2"/>
</dbReference>
<dbReference type="EMBL" id="BQNB010017185">
    <property type="protein sequence ID" value="GJT60279.1"/>
    <property type="molecule type" value="Genomic_DNA"/>
</dbReference>
<feature type="region of interest" description="Disordered" evidence="1">
    <location>
        <begin position="677"/>
        <end position="709"/>
    </location>
</feature>
<name>A0ABQ5FB40_9ASTR</name>
<feature type="non-terminal residue" evidence="4">
    <location>
        <position position="1"/>
    </location>
</feature>
<proteinExistence type="predicted"/>
<evidence type="ECO:0000313" key="5">
    <source>
        <dbReference type="Proteomes" id="UP001151760"/>
    </source>
</evidence>
<evidence type="ECO:0000259" key="3">
    <source>
        <dbReference type="Pfam" id="PF26130"/>
    </source>
</evidence>
<evidence type="ECO:0000313" key="4">
    <source>
        <dbReference type="EMBL" id="GJT60279.1"/>
    </source>
</evidence>
<gene>
    <name evidence="4" type="ORF">Tco_1003812</name>
</gene>
<feature type="domain" description="Reverse transcriptase Ty1/copia-type" evidence="2">
    <location>
        <begin position="47"/>
        <end position="142"/>
    </location>
</feature>
<reference evidence="4" key="2">
    <citation type="submission" date="2022-01" db="EMBL/GenBank/DDBJ databases">
        <authorList>
            <person name="Yamashiro T."/>
            <person name="Shiraishi A."/>
            <person name="Satake H."/>
            <person name="Nakayama K."/>
        </authorList>
    </citation>
    <scope>NUCLEOTIDE SEQUENCE</scope>
</reference>
<organism evidence="4 5">
    <name type="scientific">Tanacetum coccineum</name>
    <dbReference type="NCBI Taxonomy" id="301880"/>
    <lineage>
        <taxon>Eukaryota</taxon>
        <taxon>Viridiplantae</taxon>
        <taxon>Streptophyta</taxon>
        <taxon>Embryophyta</taxon>
        <taxon>Tracheophyta</taxon>
        <taxon>Spermatophyta</taxon>
        <taxon>Magnoliopsida</taxon>
        <taxon>eudicotyledons</taxon>
        <taxon>Gunneridae</taxon>
        <taxon>Pentapetalae</taxon>
        <taxon>asterids</taxon>
        <taxon>campanulids</taxon>
        <taxon>Asterales</taxon>
        <taxon>Asteraceae</taxon>
        <taxon>Asteroideae</taxon>
        <taxon>Anthemideae</taxon>
        <taxon>Anthemidinae</taxon>
        <taxon>Tanacetum</taxon>
    </lineage>
</organism>
<dbReference type="InterPro" id="IPR058594">
    <property type="entry name" value="PB1-like_dom_pln"/>
</dbReference>